<accession>A0A368VJ21</accession>
<dbReference type="Proteomes" id="UP000253495">
    <property type="component" value="Unassembled WGS sequence"/>
</dbReference>
<keyword evidence="2" id="KW-1185">Reference proteome</keyword>
<gene>
    <name evidence="1" type="ORF">DFQ14_11295</name>
</gene>
<evidence type="ECO:0000313" key="1">
    <source>
        <dbReference type="EMBL" id="RCW40214.1"/>
    </source>
</evidence>
<dbReference type="AlphaFoldDB" id="A0A368VJ21"/>
<proteinExistence type="predicted"/>
<dbReference type="RefSeq" id="WP_114454313.1">
    <property type="nucleotide sequence ID" value="NZ_QPJC01000012.1"/>
</dbReference>
<dbReference type="OrthoDB" id="5214958at2"/>
<reference evidence="1 2" key="1">
    <citation type="submission" date="2018-07" db="EMBL/GenBank/DDBJ databases">
        <title>Genomic Encyclopedia of Type Strains, Phase III (KMG-III): the genomes of soil and plant-associated and newly described type strains.</title>
        <authorList>
            <person name="Whitman W."/>
        </authorList>
    </citation>
    <scope>NUCLEOTIDE SEQUENCE [LARGE SCALE GENOMIC DNA]</scope>
    <source>
        <strain evidence="1 2">CECT 8575</strain>
    </source>
</reference>
<name>A0A368VJ21_9ACTN</name>
<organism evidence="1 2">
    <name type="scientific">Halopolyspora algeriensis</name>
    <dbReference type="NCBI Taxonomy" id="1500506"/>
    <lineage>
        <taxon>Bacteria</taxon>
        <taxon>Bacillati</taxon>
        <taxon>Actinomycetota</taxon>
        <taxon>Actinomycetes</taxon>
        <taxon>Actinomycetes incertae sedis</taxon>
        <taxon>Halopolyspora</taxon>
    </lineage>
</organism>
<dbReference type="EMBL" id="QPJC01000012">
    <property type="protein sequence ID" value="RCW40214.1"/>
    <property type="molecule type" value="Genomic_DNA"/>
</dbReference>
<evidence type="ECO:0000313" key="2">
    <source>
        <dbReference type="Proteomes" id="UP000253495"/>
    </source>
</evidence>
<comment type="caution">
    <text evidence="1">The sequence shown here is derived from an EMBL/GenBank/DDBJ whole genome shotgun (WGS) entry which is preliminary data.</text>
</comment>
<sequence>MTHYSQAPFTSVPELRPEVWPRWLPGTTLRDREVHWAPELNARAACGAEVMWAEPDHPATRRHRCPDCVRAVR</sequence>
<protein>
    <submittedName>
        <fullName evidence="1">Uncharacterized protein</fullName>
    </submittedName>
</protein>